<gene>
    <name evidence="1" type="ORF">RJ45_09590</name>
</gene>
<accession>A0A0B9G539</accession>
<name>A0A0B9G539_9GAMM</name>
<organism evidence="1 2">
    <name type="scientific">Photobacterium gaetbulicola</name>
    <dbReference type="NCBI Taxonomy" id="1295392"/>
    <lineage>
        <taxon>Bacteria</taxon>
        <taxon>Pseudomonadati</taxon>
        <taxon>Pseudomonadota</taxon>
        <taxon>Gammaproteobacteria</taxon>
        <taxon>Vibrionales</taxon>
        <taxon>Vibrionaceae</taxon>
        <taxon>Photobacterium</taxon>
    </lineage>
</organism>
<protein>
    <recommendedName>
        <fullName evidence="3">Plasmid replication protein RepB</fullName>
    </recommendedName>
</protein>
<evidence type="ECO:0000313" key="1">
    <source>
        <dbReference type="EMBL" id="KHT63848.1"/>
    </source>
</evidence>
<evidence type="ECO:0000313" key="2">
    <source>
        <dbReference type="Proteomes" id="UP000031278"/>
    </source>
</evidence>
<dbReference type="Proteomes" id="UP000031278">
    <property type="component" value="Unassembled WGS sequence"/>
</dbReference>
<sequence>MQEKDIKLLFDAGDLTRADIVPLPMEAGWGLQFNRRKGHPVMMDAQRVQPRRFKTLDAAYKTLIHIGFREARIIAQ</sequence>
<dbReference type="AlphaFoldDB" id="A0A0B9G539"/>
<dbReference type="EMBL" id="JWLZ01000149">
    <property type="protein sequence ID" value="KHT63848.1"/>
    <property type="molecule type" value="Genomic_DNA"/>
</dbReference>
<comment type="caution">
    <text evidence="1">The sequence shown here is derived from an EMBL/GenBank/DDBJ whole genome shotgun (WGS) entry which is preliminary data.</text>
</comment>
<evidence type="ECO:0008006" key="3">
    <source>
        <dbReference type="Google" id="ProtNLM"/>
    </source>
</evidence>
<proteinExistence type="predicted"/>
<reference evidence="1 2" key="1">
    <citation type="submission" date="2014-12" db="EMBL/GenBank/DDBJ databases">
        <title>Genome sequencing of Photobacterium gaetbulicola AD005a.</title>
        <authorList>
            <person name="Adrian T.G.S."/>
            <person name="Chan K.G."/>
        </authorList>
    </citation>
    <scope>NUCLEOTIDE SEQUENCE [LARGE SCALE GENOMIC DNA]</scope>
    <source>
        <strain evidence="1 2">AD005a</strain>
    </source>
</reference>